<reference evidence="3" key="2">
    <citation type="journal article" date="2013" name="PLoS Genet.">
        <title>Comparative genome structure, secondary metabolite, and effector coding capacity across Cochliobolus pathogens.</title>
        <authorList>
            <person name="Condon B.J."/>
            <person name="Leng Y."/>
            <person name="Wu D."/>
            <person name="Bushley K.E."/>
            <person name="Ohm R.A."/>
            <person name="Otillar R."/>
            <person name="Martin J."/>
            <person name="Schackwitz W."/>
            <person name="Grimwood J."/>
            <person name="MohdZainudin N."/>
            <person name="Xue C."/>
            <person name="Wang R."/>
            <person name="Manning V.A."/>
            <person name="Dhillon B."/>
            <person name="Tu Z.J."/>
            <person name="Steffenson B.J."/>
            <person name="Salamov A."/>
            <person name="Sun H."/>
            <person name="Lowry S."/>
            <person name="LaButti K."/>
            <person name="Han J."/>
            <person name="Copeland A."/>
            <person name="Lindquist E."/>
            <person name="Barry K."/>
            <person name="Schmutz J."/>
            <person name="Baker S.E."/>
            <person name="Ciuffetti L.M."/>
            <person name="Grigoriev I.V."/>
            <person name="Zhong S."/>
            <person name="Turgeon B.G."/>
        </authorList>
    </citation>
    <scope>NUCLEOTIDE SEQUENCE [LARGE SCALE GENOMIC DNA]</scope>
    <source>
        <strain evidence="3">C5 / ATCC 48332 / race O</strain>
    </source>
</reference>
<accession>M2UJX1</accession>
<feature type="compositionally biased region" description="Polar residues" evidence="1">
    <location>
        <begin position="216"/>
        <end position="226"/>
    </location>
</feature>
<proteinExistence type="predicted"/>
<evidence type="ECO:0000313" key="2">
    <source>
        <dbReference type="EMBL" id="EMD93946.1"/>
    </source>
</evidence>
<reference evidence="2 3" key="1">
    <citation type="journal article" date="2012" name="PLoS Pathog.">
        <title>Diverse lifestyles and strategies of plant pathogenesis encoded in the genomes of eighteen Dothideomycetes fungi.</title>
        <authorList>
            <person name="Ohm R.A."/>
            <person name="Feau N."/>
            <person name="Henrissat B."/>
            <person name="Schoch C.L."/>
            <person name="Horwitz B.A."/>
            <person name="Barry K.W."/>
            <person name="Condon B.J."/>
            <person name="Copeland A.C."/>
            <person name="Dhillon B."/>
            <person name="Glaser F."/>
            <person name="Hesse C.N."/>
            <person name="Kosti I."/>
            <person name="LaButti K."/>
            <person name="Lindquist E.A."/>
            <person name="Lucas S."/>
            <person name="Salamov A.A."/>
            <person name="Bradshaw R.E."/>
            <person name="Ciuffetti L."/>
            <person name="Hamelin R.C."/>
            <person name="Kema G.H.J."/>
            <person name="Lawrence C."/>
            <person name="Scott J.A."/>
            <person name="Spatafora J.W."/>
            <person name="Turgeon B.G."/>
            <person name="de Wit P.J.G.M."/>
            <person name="Zhong S."/>
            <person name="Goodwin S.B."/>
            <person name="Grigoriev I.V."/>
        </authorList>
    </citation>
    <scope>NUCLEOTIDE SEQUENCE [LARGE SCALE GENOMIC DNA]</scope>
    <source>
        <strain evidence="3">C5 / ATCC 48332 / race O</strain>
    </source>
</reference>
<feature type="region of interest" description="Disordered" evidence="1">
    <location>
        <begin position="20"/>
        <end position="53"/>
    </location>
</feature>
<sequence length="386" mass="43226">MAGLLSLSSSSHHLAMLLPQAQSPERPLESGGPFARSAAEQMQRPRETKDFPAPLQDVAGRSIRRQHRRVPVLPAALNRVPSHLGQLRQQTCLHHADARYVDIINKAAQRGERCRPDYSTCSIHTDFGIMTAGSSFALRMSSERPTFVNMRCRRHGMTRRRRHGGTMIGKSIPTASPAGWKYASSYLVHIRGLLTQNRSESVQVHDQDWQNHPWPASTSAIHNAQPRSERQPNPEAWSDAMQPAKTTLLPHILAILVPRLLTTFEHSPHTLNSPPHQPSDSHSLPKLFLPLLLSSCTAILCIDALRYACHPREWPSWMLPKSHHRVLAKNHHETPLNSTTFASSFTAIPIHYQPIQLIAMCKQKITSHRSLPDNSPSRARNSDKGG</sequence>
<organism evidence="2 3">
    <name type="scientific">Cochliobolus heterostrophus (strain C5 / ATCC 48332 / race O)</name>
    <name type="common">Southern corn leaf blight fungus</name>
    <name type="synonym">Bipolaris maydis</name>
    <dbReference type="NCBI Taxonomy" id="701091"/>
    <lineage>
        <taxon>Eukaryota</taxon>
        <taxon>Fungi</taxon>
        <taxon>Dikarya</taxon>
        <taxon>Ascomycota</taxon>
        <taxon>Pezizomycotina</taxon>
        <taxon>Dothideomycetes</taxon>
        <taxon>Pleosporomycetidae</taxon>
        <taxon>Pleosporales</taxon>
        <taxon>Pleosporineae</taxon>
        <taxon>Pleosporaceae</taxon>
        <taxon>Bipolaris</taxon>
    </lineage>
</organism>
<dbReference type="HOGENOM" id="CLU_060353_0_0_1"/>
<protein>
    <submittedName>
        <fullName evidence="2">Uncharacterized protein</fullName>
    </submittedName>
</protein>
<evidence type="ECO:0000256" key="1">
    <source>
        <dbReference type="SAM" id="MobiDB-lite"/>
    </source>
</evidence>
<dbReference type="EMBL" id="KB445572">
    <property type="protein sequence ID" value="EMD93946.1"/>
    <property type="molecule type" value="Genomic_DNA"/>
</dbReference>
<name>M2UJX1_COCH5</name>
<feature type="region of interest" description="Disordered" evidence="1">
    <location>
        <begin position="204"/>
        <end position="237"/>
    </location>
</feature>
<evidence type="ECO:0000313" key="3">
    <source>
        <dbReference type="Proteomes" id="UP000016936"/>
    </source>
</evidence>
<gene>
    <name evidence="2" type="ORF">COCHEDRAFT_1027908</name>
</gene>
<keyword evidence="3" id="KW-1185">Reference proteome</keyword>
<dbReference type="AlphaFoldDB" id="M2UJX1"/>
<dbReference type="OrthoDB" id="10477312at2759"/>
<dbReference type="Proteomes" id="UP000016936">
    <property type="component" value="Unassembled WGS sequence"/>
</dbReference>